<proteinExistence type="predicted"/>
<feature type="region of interest" description="Disordered" evidence="1">
    <location>
        <begin position="42"/>
        <end position="65"/>
    </location>
</feature>
<dbReference type="Proteomes" id="UP000002051">
    <property type="component" value="Chromosome 4"/>
</dbReference>
<name>A0A072UIU9_MEDTR</name>
<evidence type="ECO:0000256" key="1">
    <source>
        <dbReference type="SAM" id="MobiDB-lite"/>
    </source>
</evidence>
<reference evidence="2 4" key="2">
    <citation type="journal article" date="2014" name="BMC Genomics">
        <title>An improved genome release (version Mt4.0) for the model legume Medicago truncatula.</title>
        <authorList>
            <person name="Tang H."/>
            <person name="Krishnakumar V."/>
            <person name="Bidwell S."/>
            <person name="Rosen B."/>
            <person name="Chan A."/>
            <person name="Zhou S."/>
            <person name="Gentzbittel L."/>
            <person name="Childs K.L."/>
            <person name="Yandell M."/>
            <person name="Gundlach H."/>
            <person name="Mayer K.F."/>
            <person name="Schwartz D.C."/>
            <person name="Town C.D."/>
        </authorList>
    </citation>
    <scope>GENOME REANNOTATION</scope>
    <source>
        <strain evidence="2">A17</strain>
        <strain evidence="3 4">cv. Jemalong A17</strain>
    </source>
</reference>
<protein>
    <submittedName>
        <fullName evidence="2 3">Uncharacterized protein</fullName>
    </submittedName>
</protein>
<sequence length="65" mass="7019">MLVTCKLPTYRGNISKQKGASNPQCKSINILTGHQALNIKSKSSQGIKPSTCRANAHRASNPQLK</sequence>
<organism evidence="2 4">
    <name type="scientific">Medicago truncatula</name>
    <name type="common">Barrel medic</name>
    <name type="synonym">Medicago tribuloides</name>
    <dbReference type="NCBI Taxonomy" id="3880"/>
    <lineage>
        <taxon>Eukaryota</taxon>
        <taxon>Viridiplantae</taxon>
        <taxon>Streptophyta</taxon>
        <taxon>Embryophyta</taxon>
        <taxon>Tracheophyta</taxon>
        <taxon>Spermatophyta</taxon>
        <taxon>Magnoliopsida</taxon>
        <taxon>eudicotyledons</taxon>
        <taxon>Gunneridae</taxon>
        <taxon>Pentapetalae</taxon>
        <taxon>rosids</taxon>
        <taxon>fabids</taxon>
        <taxon>Fabales</taxon>
        <taxon>Fabaceae</taxon>
        <taxon>Papilionoideae</taxon>
        <taxon>50 kb inversion clade</taxon>
        <taxon>NPAAA clade</taxon>
        <taxon>Hologalegina</taxon>
        <taxon>IRL clade</taxon>
        <taxon>Trifolieae</taxon>
        <taxon>Medicago</taxon>
    </lineage>
</organism>
<reference evidence="3" key="3">
    <citation type="submission" date="2015-04" db="UniProtKB">
        <authorList>
            <consortium name="EnsemblPlants"/>
        </authorList>
    </citation>
    <scope>IDENTIFICATION</scope>
    <source>
        <strain evidence="3">cv. Jemalong A17</strain>
    </source>
</reference>
<gene>
    <name evidence="2" type="ordered locus">MTR_4g046013</name>
</gene>
<dbReference type="AlphaFoldDB" id="A0A072UIU9"/>
<dbReference type="HOGENOM" id="CLU_2853076_0_0_1"/>
<evidence type="ECO:0000313" key="3">
    <source>
        <dbReference type="EnsemblPlants" id="KEH29607"/>
    </source>
</evidence>
<dbReference type="EMBL" id="CM001220">
    <property type="protein sequence ID" value="KEH29607.1"/>
    <property type="molecule type" value="Genomic_DNA"/>
</dbReference>
<accession>A0A072UIU9</accession>
<keyword evidence="4" id="KW-1185">Reference proteome</keyword>
<evidence type="ECO:0000313" key="2">
    <source>
        <dbReference type="EMBL" id="KEH29607.1"/>
    </source>
</evidence>
<dbReference type="EnsemblPlants" id="KEH29607">
    <property type="protein sequence ID" value="KEH29607"/>
    <property type="gene ID" value="MTR_4g046013"/>
</dbReference>
<evidence type="ECO:0000313" key="4">
    <source>
        <dbReference type="Proteomes" id="UP000002051"/>
    </source>
</evidence>
<reference evidence="2 4" key="1">
    <citation type="journal article" date="2011" name="Nature">
        <title>The Medicago genome provides insight into the evolution of rhizobial symbioses.</title>
        <authorList>
            <person name="Young N.D."/>
            <person name="Debelle F."/>
            <person name="Oldroyd G.E."/>
            <person name="Geurts R."/>
            <person name="Cannon S.B."/>
            <person name="Udvardi M.K."/>
            <person name="Benedito V.A."/>
            <person name="Mayer K.F."/>
            <person name="Gouzy J."/>
            <person name="Schoof H."/>
            <person name="Van de Peer Y."/>
            <person name="Proost S."/>
            <person name="Cook D.R."/>
            <person name="Meyers B.C."/>
            <person name="Spannagl M."/>
            <person name="Cheung F."/>
            <person name="De Mita S."/>
            <person name="Krishnakumar V."/>
            <person name="Gundlach H."/>
            <person name="Zhou S."/>
            <person name="Mudge J."/>
            <person name="Bharti A.K."/>
            <person name="Murray J.D."/>
            <person name="Naoumkina M.A."/>
            <person name="Rosen B."/>
            <person name="Silverstein K.A."/>
            <person name="Tang H."/>
            <person name="Rombauts S."/>
            <person name="Zhao P.X."/>
            <person name="Zhou P."/>
            <person name="Barbe V."/>
            <person name="Bardou P."/>
            <person name="Bechner M."/>
            <person name="Bellec A."/>
            <person name="Berger A."/>
            <person name="Berges H."/>
            <person name="Bidwell S."/>
            <person name="Bisseling T."/>
            <person name="Choisne N."/>
            <person name="Couloux A."/>
            <person name="Denny R."/>
            <person name="Deshpande S."/>
            <person name="Dai X."/>
            <person name="Doyle J.J."/>
            <person name="Dudez A.M."/>
            <person name="Farmer A.D."/>
            <person name="Fouteau S."/>
            <person name="Franken C."/>
            <person name="Gibelin C."/>
            <person name="Gish J."/>
            <person name="Goldstein S."/>
            <person name="Gonzalez A.J."/>
            <person name="Green P.J."/>
            <person name="Hallab A."/>
            <person name="Hartog M."/>
            <person name="Hua A."/>
            <person name="Humphray S.J."/>
            <person name="Jeong D.H."/>
            <person name="Jing Y."/>
            <person name="Jocker A."/>
            <person name="Kenton S.M."/>
            <person name="Kim D.J."/>
            <person name="Klee K."/>
            <person name="Lai H."/>
            <person name="Lang C."/>
            <person name="Lin S."/>
            <person name="Macmil S.L."/>
            <person name="Magdelenat G."/>
            <person name="Matthews L."/>
            <person name="McCorrison J."/>
            <person name="Monaghan E.L."/>
            <person name="Mun J.H."/>
            <person name="Najar F.Z."/>
            <person name="Nicholson C."/>
            <person name="Noirot C."/>
            <person name="O'Bleness M."/>
            <person name="Paule C.R."/>
            <person name="Poulain J."/>
            <person name="Prion F."/>
            <person name="Qin B."/>
            <person name="Qu C."/>
            <person name="Retzel E.F."/>
            <person name="Riddle C."/>
            <person name="Sallet E."/>
            <person name="Samain S."/>
            <person name="Samson N."/>
            <person name="Sanders I."/>
            <person name="Saurat O."/>
            <person name="Scarpelli C."/>
            <person name="Schiex T."/>
            <person name="Segurens B."/>
            <person name="Severin A.J."/>
            <person name="Sherrier D.J."/>
            <person name="Shi R."/>
            <person name="Sims S."/>
            <person name="Singer S.R."/>
            <person name="Sinharoy S."/>
            <person name="Sterck L."/>
            <person name="Viollet A."/>
            <person name="Wang B.B."/>
            <person name="Wang K."/>
            <person name="Wang M."/>
            <person name="Wang X."/>
            <person name="Warfsmann J."/>
            <person name="Weissenbach J."/>
            <person name="White D.D."/>
            <person name="White J.D."/>
            <person name="Wiley G.B."/>
            <person name="Wincker P."/>
            <person name="Xing Y."/>
            <person name="Yang L."/>
            <person name="Yao Z."/>
            <person name="Ying F."/>
            <person name="Zhai J."/>
            <person name="Zhou L."/>
            <person name="Zuber A."/>
            <person name="Denarie J."/>
            <person name="Dixon R.A."/>
            <person name="May G.D."/>
            <person name="Schwartz D.C."/>
            <person name="Rogers J."/>
            <person name="Quetier F."/>
            <person name="Town C.D."/>
            <person name="Roe B.A."/>
        </authorList>
    </citation>
    <scope>NUCLEOTIDE SEQUENCE [LARGE SCALE GENOMIC DNA]</scope>
    <source>
        <strain evidence="2">A17</strain>
        <strain evidence="3 4">cv. Jemalong A17</strain>
    </source>
</reference>